<dbReference type="Gene3D" id="3.10.110.10">
    <property type="entry name" value="Ubiquitin Conjugating Enzyme"/>
    <property type="match status" value="1"/>
</dbReference>
<evidence type="ECO:0000259" key="1">
    <source>
        <dbReference type="PROSITE" id="PS50127"/>
    </source>
</evidence>
<dbReference type="OrthoDB" id="7851174at2759"/>
<name>A0A1S4BPZ4_TOBAC</name>
<dbReference type="GO" id="GO:0000209">
    <property type="term" value="P:protein polyubiquitination"/>
    <property type="evidence" value="ECO:0000318"/>
    <property type="project" value="GO_Central"/>
</dbReference>
<dbReference type="OMA" id="HYPFEPA"/>
<organism evidence="2 3">
    <name type="scientific">Nicotiana tabacum</name>
    <name type="common">Common tobacco</name>
    <dbReference type="NCBI Taxonomy" id="4097"/>
    <lineage>
        <taxon>Eukaryota</taxon>
        <taxon>Viridiplantae</taxon>
        <taxon>Streptophyta</taxon>
        <taxon>Embryophyta</taxon>
        <taxon>Tracheophyta</taxon>
        <taxon>Spermatophyta</taxon>
        <taxon>Magnoliopsida</taxon>
        <taxon>eudicotyledons</taxon>
        <taxon>Gunneridae</taxon>
        <taxon>Pentapetalae</taxon>
        <taxon>asterids</taxon>
        <taxon>lamiids</taxon>
        <taxon>Solanales</taxon>
        <taxon>Solanaceae</taxon>
        <taxon>Nicotianoideae</taxon>
        <taxon>Nicotianeae</taxon>
        <taxon>Nicotiana</taxon>
    </lineage>
</organism>
<proteinExistence type="predicted"/>
<dbReference type="KEGG" id="nta:107810677"/>
<dbReference type="RefSeq" id="XP_016490962.1">
    <property type="nucleotide sequence ID" value="XM_016635476.2"/>
</dbReference>
<protein>
    <submittedName>
        <fullName evidence="3">Ubiquitin-conjugating enzyme E2 27</fullName>
    </submittedName>
</protein>
<dbReference type="PaxDb" id="4097-A0A1S4BPZ4"/>
<dbReference type="GeneID" id="107810677"/>
<reference evidence="3" key="2">
    <citation type="submission" date="2025-08" db="UniProtKB">
        <authorList>
            <consortium name="RefSeq"/>
        </authorList>
    </citation>
    <scope>IDENTIFICATION</scope>
    <source>
        <tissue evidence="3">Leaf</tissue>
    </source>
</reference>
<gene>
    <name evidence="3" type="primary">LOC107810677</name>
</gene>
<accession>A0A1S4BPZ4</accession>
<evidence type="ECO:0000313" key="3">
    <source>
        <dbReference type="RefSeq" id="XP_016490962.1"/>
    </source>
</evidence>
<dbReference type="PANTHER" id="PTHR24068">
    <property type="entry name" value="UBIQUITIN-CONJUGATING ENZYME E2"/>
    <property type="match status" value="1"/>
</dbReference>
<reference evidence="2" key="1">
    <citation type="journal article" date="2014" name="Nat. Commun.">
        <title>The tobacco genome sequence and its comparison with those of tomato and potato.</title>
        <authorList>
            <person name="Sierro N."/>
            <person name="Battey J.N."/>
            <person name="Ouadi S."/>
            <person name="Bakaher N."/>
            <person name="Bovet L."/>
            <person name="Willig A."/>
            <person name="Goepfert S."/>
            <person name="Peitsch M.C."/>
            <person name="Ivanov N.V."/>
        </authorList>
    </citation>
    <scope>NUCLEOTIDE SEQUENCE [LARGE SCALE GENOMIC DNA]</scope>
</reference>
<dbReference type="PROSITE" id="PS50127">
    <property type="entry name" value="UBC_2"/>
    <property type="match status" value="1"/>
</dbReference>
<dbReference type="SMART" id="SM00212">
    <property type="entry name" value="UBCc"/>
    <property type="match status" value="1"/>
</dbReference>
<keyword evidence="2" id="KW-1185">Reference proteome</keyword>
<dbReference type="AlphaFoldDB" id="A0A1S4BPZ4"/>
<dbReference type="Proteomes" id="UP000790787">
    <property type="component" value="Chromosome 4"/>
</dbReference>
<dbReference type="SUPFAM" id="SSF54495">
    <property type="entry name" value="UBC-like"/>
    <property type="match status" value="1"/>
</dbReference>
<dbReference type="SMR" id="A0A1S4BPZ4"/>
<dbReference type="RefSeq" id="XP_016490962.1">
    <property type="nucleotide sequence ID" value="XM_016635476.1"/>
</dbReference>
<dbReference type="Pfam" id="PF00179">
    <property type="entry name" value="UQ_con"/>
    <property type="match status" value="1"/>
</dbReference>
<dbReference type="GO" id="GO:0005634">
    <property type="term" value="C:nucleus"/>
    <property type="evidence" value="ECO:0000318"/>
    <property type="project" value="GO_Central"/>
</dbReference>
<dbReference type="InterPro" id="IPR000608">
    <property type="entry name" value="UBC"/>
</dbReference>
<evidence type="ECO:0000313" key="2">
    <source>
        <dbReference type="Proteomes" id="UP000790787"/>
    </source>
</evidence>
<dbReference type="InterPro" id="IPR016135">
    <property type="entry name" value="UBQ-conjugating_enzyme/RWD"/>
</dbReference>
<dbReference type="STRING" id="4097.A0A1S4BPZ4"/>
<feature type="domain" description="UBC core" evidence="1">
    <location>
        <begin position="2"/>
        <end position="113"/>
    </location>
</feature>
<sequence>MVDLGRVQKEQQECNKVVQVSGTGIIVSPKGDSLTHLIGTIPGPSDTPYEGGTFKIDITLPDGYPFKPPKMEFATKVWHPNIISQSCAICLDILKDQWSPALTLKTALLSTVS</sequence>
<dbReference type="GO" id="GO:0061631">
    <property type="term" value="F:ubiquitin conjugating enzyme activity"/>
    <property type="evidence" value="ECO:0000318"/>
    <property type="project" value="GO_Central"/>
</dbReference>